<dbReference type="GO" id="GO:0015562">
    <property type="term" value="F:efflux transmembrane transporter activity"/>
    <property type="evidence" value="ECO:0007669"/>
    <property type="project" value="TreeGrafter"/>
</dbReference>
<dbReference type="Gene3D" id="2.40.420.20">
    <property type="match status" value="1"/>
</dbReference>
<comment type="caution">
    <text evidence="2">The sequence shown here is derived from an EMBL/GenBank/DDBJ whole genome shotgun (WGS) entry which is preliminary data.</text>
</comment>
<evidence type="ECO:0000256" key="1">
    <source>
        <dbReference type="SAM" id="Coils"/>
    </source>
</evidence>
<protein>
    <submittedName>
        <fullName evidence="2">Biotin/lipoyl-binding protein</fullName>
    </submittedName>
</protein>
<reference evidence="2" key="1">
    <citation type="submission" date="2019-09" db="EMBL/GenBank/DDBJ databases">
        <title>Characterisation of the sponge microbiome using genome-centric metagenomics.</title>
        <authorList>
            <person name="Engelberts J.P."/>
            <person name="Robbins S.J."/>
            <person name="De Goeij J.M."/>
            <person name="Aranda M."/>
            <person name="Bell S.C."/>
            <person name="Webster N.S."/>
        </authorList>
    </citation>
    <scope>NUCLEOTIDE SEQUENCE</scope>
    <source>
        <strain evidence="2">SB0664_bin_27</strain>
    </source>
</reference>
<feature type="coiled-coil region" evidence="1">
    <location>
        <begin position="112"/>
        <end position="164"/>
    </location>
</feature>
<evidence type="ECO:0000313" key="2">
    <source>
        <dbReference type="EMBL" id="MXY92102.1"/>
    </source>
</evidence>
<proteinExistence type="predicted"/>
<dbReference type="EMBL" id="VXRG01000015">
    <property type="protein sequence ID" value="MXY92102.1"/>
    <property type="molecule type" value="Genomic_DNA"/>
</dbReference>
<organism evidence="2">
    <name type="scientific">Caldilineaceae bacterium SB0664_bin_27</name>
    <dbReference type="NCBI Taxonomy" id="2605260"/>
    <lineage>
        <taxon>Bacteria</taxon>
        <taxon>Bacillati</taxon>
        <taxon>Chloroflexota</taxon>
        <taxon>Caldilineae</taxon>
        <taxon>Caldilineales</taxon>
        <taxon>Caldilineaceae</taxon>
    </lineage>
</organism>
<name>A0A6B0YQP9_9CHLR</name>
<gene>
    <name evidence="2" type="ORF">F4Y42_01490</name>
</gene>
<accession>A0A6B0YQP9</accession>
<dbReference type="PANTHER" id="PTHR30469:SF15">
    <property type="entry name" value="HLYD FAMILY OF SECRETION PROTEINS"/>
    <property type="match status" value="1"/>
</dbReference>
<dbReference type="Gene3D" id="1.10.287.470">
    <property type="entry name" value="Helix hairpin bin"/>
    <property type="match status" value="1"/>
</dbReference>
<dbReference type="GO" id="GO:1990281">
    <property type="term" value="C:efflux pump complex"/>
    <property type="evidence" value="ECO:0007669"/>
    <property type="project" value="TreeGrafter"/>
</dbReference>
<dbReference type="AlphaFoldDB" id="A0A6B0YQP9"/>
<dbReference type="PANTHER" id="PTHR30469">
    <property type="entry name" value="MULTIDRUG RESISTANCE PROTEIN MDTA"/>
    <property type="match status" value="1"/>
</dbReference>
<dbReference type="Gene3D" id="2.40.50.100">
    <property type="match status" value="1"/>
</dbReference>
<keyword evidence="1" id="KW-0175">Coiled coil</keyword>
<sequence>MSASPSMRPCARLRNSYSLLLLLPLLAFALAGCLTPVRAVPTPTPWPTPVPSEQKRYTVTRGTIEDRFQVIAEVAPLRWAPLAFAVDGKLGSVLVNEGERAEEGQILAELIMPDLLEQLEQARLDLSRAESVLWVYENELTFDLERAQLEARRAELLLQQARDAGDTNEIALQNVALQLAQVNLREIESRVDPSLEQAVARAKLAVAALERQVEERRIRAPFTGQVVAVGIGLNSMRGPLEPPQRRAEVPAFSPFIVLVEPEPVELIVSSQAARAADLVIGKEVTAIHRWAQDQPFPVHVVQLPTISSGDRFIPGFPGSIHLSVEGETPPLVAGEFINIQVVAAVRDNTLLLPDAAVRRFGGRTFVVVQDGDRQRRIDIRTGLESQGMVEVLEGLEEGDVILGR</sequence>